<dbReference type="SMR" id="A2DM72"/>
<reference evidence="2" key="1">
    <citation type="submission" date="2006-10" db="EMBL/GenBank/DDBJ databases">
        <authorList>
            <person name="Amadeo P."/>
            <person name="Zhao Q."/>
            <person name="Wortman J."/>
            <person name="Fraser-Liggett C."/>
            <person name="Carlton J."/>
        </authorList>
    </citation>
    <scope>NUCLEOTIDE SEQUENCE</scope>
    <source>
        <strain evidence="2">G3</strain>
    </source>
</reference>
<name>A2DM72_TRIV3</name>
<sequence length="742" mass="84599">MEFYLGKFDLPDTYRDHLIRKQRKFELITQISATNYKEIKEQLLPMIPQTLQGVINFCELFIGISKRKSYILHYYMWVLCELLKIVPQLLQPSPVDVLDSSTDIFSYFVKFGIFTPAQYRSAFENICMQGDPAVIRSLIIVSSVFDRQDILNLYLSSNNLQDTNYMHRTRWGTMGSMYSTLPTQFQGDLNMFSEEEEEKPQTIDQSGFIELISDNFSEIISIFECRCKTNSILTSLLNDDLEWFKKHCNDATPVLGKHKYEFMNDYYGVTSNSQIILISAMFNSQKILSYLISNSKQDHQLIRLAAILALNGDLENVKLISSKIPLPSYVFVQSLPTINIKVLEYLSETCLGRRMTYSANSYMNDSRSSFPPLSSAFLVQKSIIPLHFFQNYTTDTTIEDIFSLYLLYHGSTTLKLSDAMIIIDYLLRADFNDVVTEFLKKFSMSSIWTKLIIRTDPVTTTKILRILIEIKGSIPMKQMCNFFSYSVQNSYDTAIIALVSIGGKEFLESIIPSTGISVLNTIAFYCDATVMNNCLIIQDLDINNTKNPTHAAPIHFAAARSDPSMVFSLISRPDIDLNRYDGYNRTPLDIAKFPSVAKALFNNGARYGTRKRLDTFNERDFVRSNPLMFKNTCYGPLEKGISRNVNMFFRPQNPGYEECQSALIVNGSNQTFPYNMSGLFQFASKSLPVVRGPYGFGFFSPQNAFANTIFPNDNSPKFGGYGTIGGRKVNEKRGDDEKENPK</sequence>
<dbReference type="InParanoid" id="A2DM72"/>
<protein>
    <submittedName>
        <fullName evidence="2">Uncharacterized protein</fullName>
    </submittedName>
</protein>
<dbReference type="Gene3D" id="1.25.40.20">
    <property type="entry name" value="Ankyrin repeat-containing domain"/>
    <property type="match status" value="1"/>
</dbReference>
<gene>
    <name evidence="2" type="ORF">TVAG_083450</name>
</gene>
<dbReference type="SUPFAM" id="SSF48403">
    <property type="entry name" value="Ankyrin repeat"/>
    <property type="match status" value="1"/>
</dbReference>
<proteinExistence type="predicted"/>
<dbReference type="Proteomes" id="UP000001542">
    <property type="component" value="Unassembled WGS sequence"/>
</dbReference>
<dbReference type="VEuPathDB" id="TrichDB:TVAGG3_0983890"/>
<organism evidence="2 3">
    <name type="scientific">Trichomonas vaginalis (strain ATCC PRA-98 / G3)</name>
    <dbReference type="NCBI Taxonomy" id="412133"/>
    <lineage>
        <taxon>Eukaryota</taxon>
        <taxon>Metamonada</taxon>
        <taxon>Parabasalia</taxon>
        <taxon>Trichomonadida</taxon>
        <taxon>Trichomonadidae</taxon>
        <taxon>Trichomonas</taxon>
    </lineage>
</organism>
<dbReference type="RefSeq" id="XP_001579478.1">
    <property type="nucleotide sequence ID" value="XM_001579428.1"/>
</dbReference>
<accession>A2DM72</accession>
<evidence type="ECO:0000313" key="3">
    <source>
        <dbReference type="Proteomes" id="UP000001542"/>
    </source>
</evidence>
<evidence type="ECO:0000313" key="2">
    <source>
        <dbReference type="EMBL" id="EAY18492.1"/>
    </source>
</evidence>
<feature type="compositionally biased region" description="Basic and acidic residues" evidence="1">
    <location>
        <begin position="728"/>
        <end position="742"/>
    </location>
</feature>
<dbReference type="VEuPathDB" id="TrichDB:TVAG_083450"/>
<keyword evidence="3" id="KW-1185">Reference proteome</keyword>
<dbReference type="EMBL" id="DS113218">
    <property type="protein sequence ID" value="EAY18492.1"/>
    <property type="molecule type" value="Genomic_DNA"/>
</dbReference>
<dbReference type="KEGG" id="tva:5464000"/>
<dbReference type="AlphaFoldDB" id="A2DM72"/>
<feature type="region of interest" description="Disordered" evidence="1">
    <location>
        <begin position="720"/>
        <end position="742"/>
    </location>
</feature>
<reference evidence="2" key="2">
    <citation type="journal article" date="2007" name="Science">
        <title>Draft genome sequence of the sexually transmitted pathogen Trichomonas vaginalis.</title>
        <authorList>
            <person name="Carlton J.M."/>
            <person name="Hirt R.P."/>
            <person name="Silva J.C."/>
            <person name="Delcher A.L."/>
            <person name="Schatz M."/>
            <person name="Zhao Q."/>
            <person name="Wortman J.R."/>
            <person name="Bidwell S.L."/>
            <person name="Alsmark U.C.M."/>
            <person name="Besteiro S."/>
            <person name="Sicheritz-Ponten T."/>
            <person name="Noel C.J."/>
            <person name="Dacks J.B."/>
            <person name="Foster P.G."/>
            <person name="Simillion C."/>
            <person name="Van de Peer Y."/>
            <person name="Miranda-Saavedra D."/>
            <person name="Barton G.J."/>
            <person name="Westrop G.D."/>
            <person name="Mueller S."/>
            <person name="Dessi D."/>
            <person name="Fiori P.L."/>
            <person name="Ren Q."/>
            <person name="Paulsen I."/>
            <person name="Zhang H."/>
            <person name="Bastida-Corcuera F.D."/>
            <person name="Simoes-Barbosa A."/>
            <person name="Brown M.T."/>
            <person name="Hayes R.D."/>
            <person name="Mukherjee M."/>
            <person name="Okumura C.Y."/>
            <person name="Schneider R."/>
            <person name="Smith A.J."/>
            <person name="Vanacova S."/>
            <person name="Villalvazo M."/>
            <person name="Haas B.J."/>
            <person name="Pertea M."/>
            <person name="Feldblyum T.V."/>
            <person name="Utterback T.R."/>
            <person name="Shu C.L."/>
            <person name="Osoegawa K."/>
            <person name="de Jong P.J."/>
            <person name="Hrdy I."/>
            <person name="Horvathova L."/>
            <person name="Zubacova Z."/>
            <person name="Dolezal P."/>
            <person name="Malik S.B."/>
            <person name="Logsdon J.M. Jr."/>
            <person name="Henze K."/>
            <person name="Gupta A."/>
            <person name="Wang C.C."/>
            <person name="Dunne R.L."/>
            <person name="Upcroft J.A."/>
            <person name="Upcroft P."/>
            <person name="White O."/>
            <person name="Salzberg S.L."/>
            <person name="Tang P."/>
            <person name="Chiu C.-H."/>
            <person name="Lee Y.-S."/>
            <person name="Embley T.M."/>
            <person name="Coombs G.H."/>
            <person name="Mottram J.C."/>
            <person name="Tachezy J."/>
            <person name="Fraser-Liggett C.M."/>
            <person name="Johnson P.J."/>
        </authorList>
    </citation>
    <scope>NUCLEOTIDE SEQUENCE [LARGE SCALE GENOMIC DNA]</scope>
    <source>
        <strain evidence="2">G3</strain>
    </source>
</reference>
<evidence type="ECO:0000256" key="1">
    <source>
        <dbReference type="SAM" id="MobiDB-lite"/>
    </source>
</evidence>
<dbReference type="InterPro" id="IPR036770">
    <property type="entry name" value="Ankyrin_rpt-contain_sf"/>
</dbReference>